<feature type="compositionally biased region" description="Low complexity" evidence="1">
    <location>
        <begin position="136"/>
        <end position="156"/>
    </location>
</feature>
<evidence type="ECO:0000256" key="1">
    <source>
        <dbReference type="SAM" id="MobiDB-lite"/>
    </source>
</evidence>
<feature type="region of interest" description="Disordered" evidence="1">
    <location>
        <begin position="113"/>
        <end position="156"/>
    </location>
</feature>
<feature type="compositionally biased region" description="Basic residues" evidence="1">
    <location>
        <begin position="121"/>
        <end position="132"/>
    </location>
</feature>
<accession>A0A1J5P5P3</accession>
<sequence>MRRVIAIAATATTAIGLAGCSSFSTDYFKSTPPTMQIQLESTPPGADARTSIGPSCKTPCSVTVVVPEGGFSVSYTLNKYQPVTVPVQVSGSAGNLLTSSTTKVDPNPVVAELQPLVPPKPARKPMRPKRAKKPADTTAAPTAADPAFPAPASSTR</sequence>
<name>A0A1J5P5P3_9ZZZZ</name>
<dbReference type="AlphaFoldDB" id="A0A1J5P5P3"/>
<proteinExistence type="predicted"/>
<organism evidence="2">
    <name type="scientific">mine drainage metagenome</name>
    <dbReference type="NCBI Taxonomy" id="410659"/>
    <lineage>
        <taxon>unclassified sequences</taxon>
        <taxon>metagenomes</taxon>
        <taxon>ecological metagenomes</taxon>
    </lineage>
</organism>
<reference evidence="2" key="1">
    <citation type="submission" date="2016-10" db="EMBL/GenBank/DDBJ databases">
        <title>Sequence of Gallionella enrichment culture.</title>
        <authorList>
            <person name="Poehlein A."/>
            <person name="Muehling M."/>
            <person name="Daniel R."/>
        </authorList>
    </citation>
    <scope>NUCLEOTIDE SEQUENCE</scope>
</reference>
<dbReference type="EMBL" id="MLJW01006547">
    <property type="protein sequence ID" value="OIQ66518.1"/>
    <property type="molecule type" value="Genomic_DNA"/>
</dbReference>
<evidence type="ECO:0008006" key="3">
    <source>
        <dbReference type="Google" id="ProtNLM"/>
    </source>
</evidence>
<protein>
    <recommendedName>
        <fullName evidence="3">PEGA domain-containing protein</fullName>
    </recommendedName>
</protein>
<gene>
    <name evidence="2" type="ORF">GALL_519110</name>
</gene>
<comment type="caution">
    <text evidence="2">The sequence shown here is derived from an EMBL/GenBank/DDBJ whole genome shotgun (WGS) entry which is preliminary data.</text>
</comment>
<dbReference type="PROSITE" id="PS51257">
    <property type="entry name" value="PROKAR_LIPOPROTEIN"/>
    <property type="match status" value="1"/>
</dbReference>
<evidence type="ECO:0000313" key="2">
    <source>
        <dbReference type="EMBL" id="OIQ66518.1"/>
    </source>
</evidence>